<dbReference type="Gene3D" id="3.30.1360.20">
    <property type="entry name" value="Transcriptional coactivator/pterin dehydratase"/>
    <property type="match status" value="1"/>
</dbReference>
<reference evidence="5 6" key="1">
    <citation type="submission" date="2024-09" db="EMBL/GenBank/DDBJ databases">
        <authorList>
            <person name="Sun Q."/>
            <person name="Mori K."/>
        </authorList>
    </citation>
    <scope>NUCLEOTIDE SEQUENCE [LARGE SCALE GENOMIC DNA]</scope>
    <source>
        <strain evidence="5 6">CCM 4839</strain>
    </source>
</reference>
<dbReference type="PANTHER" id="PTHR12599">
    <property type="entry name" value="PTERIN-4-ALPHA-CARBINOLAMINE DEHYDRATASE"/>
    <property type="match status" value="1"/>
</dbReference>
<dbReference type="EC" id="4.2.1.96" evidence="3"/>
<sequence>MSKMEKMSVASADEAIAALDGWVREDEKWIHRSYRFKTFPEAIAFVNLVAAIAEEMVHHPFISIDYKRVTLRLTSWHAGGLTELDMDSARRYNEAYTTAS</sequence>
<comment type="catalytic activity">
    <reaction evidence="1">
        <text>(4aS,6R)-4a-hydroxy-L-erythro-5,6,7,8-tetrahydrobiopterin = (6R)-L-erythro-6,7-dihydrobiopterin + H2O</text>
        <dbReference type="Rhea" id="RHEA:11920"/>
        <dbReference type="ChEBI" id="CHEBI:15377"/>
        <dbReference type="ChEBI" id="CHEBI:15642"/>
        <dbReference type="ChEBI" id="CHEBI:43120"/>
        <dbReference type="EC" id="4.2.1.96"/>
    </reaction>
</comment>
<dbReference type="RefSeq" id="WP_256555432.1">
    <property type="nucleotide sequence ID" value="NZ_JANHOF010000009.1"/>
</dbReference>
<dbReference type="InterPro" id="IPR036428">
    <property type="entry name" value="PCD_sf"/>
</dbReference>
<evidence type="ECO:0000256" key="4">
    <source>
        <dbReference type="ARBA" id="ARBA00023239"/>
    </source>
</evidence>
<dbReference type="Proteomes" id="UP001589818">
    <property type="component" value="Unassembled WGS sequence"/>
</dbReference>
<dbReference type="PANTHER" id="PTHR12599:SF0">
    <property type="entry name" value="PTERIN-4-ALPHA-CARBINOLAMINE DEHYDRATASE"/>
    <property type="match status" value="1"/>
</dbReference>
<proteinExistence type="inferred from homology"/>
<evidence type="ECO:0000313" key="6">
    <source>
        <dbReference type="Proteomes" id="UP001589818"/>
    </source>
</evidence>
<evidence type="ECO:0000256" key="3">
    <source>
        <dbReference type="ARBA" id="ARBA00013252"/>
    </source>
</evidence>
<evidence type="ECO:0000313" key="5">
    <source>
        <dbReference type="EMBL" id="MFC0390770.1"/>
    </source>
</evidence>
<dbReference type="Pfam" id="PF01329">
    <property type="entry name" value="Pterin_4a"/>
    <property type="match status" value="1"/>
</dbReference>
<accession>A0ABV6J4H1</accession>
<protein>
    <recommendedName>
        <fullName evidence="3">4a-hydroxytetrahydrobiopterin dehydratase</fullName>
        <ecNumber evidence="3">4.2.1.96</ecNumber>
    </recommendedName>
</protein>
<comment type="caution">
    <text evidence="5">The sequence shown here is derived from an EMBL/GenBank/DDBJ whole genome shotgun (WGS) entry which is preliminary data.</text>
</comment>
<evidence type="ECO:0000256" key="2">
    <source>
        <dbReference type="ARBA" id="ARBA00006472"/>
    </source>
</evidence>
<comment type="similarity">
    <text evidence="2">Belongs to the pterin-4-alpha-carbinolamine dehydratase family.</text>
</comment>
<keyword evidence="4 5" id="KW-0456">Lyase</keyword>
<name>A0ABV6J4H1_9BACL</name>
<dbReference type="EMBL" id="JBHLVF010000009">
    <property type="protein sequence ID" value="MFC0390770.1"/>
    <property type="molecule type" value="Genomic_DNA"/>
</dbReference>
<keyword evidence="6" id="KW-1185">Reference proteome</keyword>
<dbReference type="GO" id="GO:0008124">
    <property type="term" value="F:4-alpha-hydroxytetrahydrobiopterin dehydratase activity"/>
    <property type="evidence" value="ECO:0007669"/>
    <property type="project" value="UniProtKB-EC"/>
</dbReference>
<dbReference type="CDD" id="cd00488">
    <property type="entry name" value="PCD_DCoH"/>
    <property type="match status" value="1"/>
</dbReference>
<dbReference type="InterPro" id="IPR001533">
    <property type="entry name" value="Pterin_deHydtase"/>
</dbReference>
<organism evidence="5 6">
    <name type="scientific">Paenibacillus mendelii</name>
    <dbReference type="NCBI Taxonomy" id="206163"/>
    <lineage>
        <taxon>Bacteria</taxon>
        <taxon>Bacillati</taxon>
        <taxon>Bacillota</taxon>
        <taxon>Bacilli</taxon>
        <taxon>Bacillales</taxon>
        <taxon>Paenibacillaceae</taxon>
        <taxon>Paenibacillus</taxon>
    </lineage>
</organism>
<dbReference type="NCBIfam" id="NF002017">
    <property type="entry name" value="PRK00823.1-2"/>
    <property type="match status" value="1"/>
</dbReference>
<dbReference type="SUPFAM" id="SSF55248">
    <property type="entry name" value="PCD-like"/>
    <property type="match status" value="1"/>
</dbReference>
<gene>
    <name evidence="5" type="ORF">ACFFJ8_05205</name>
</gene>
<evidence type="ECO:0000256" key="1">
    <source>
        <dbReference type="ARBA" id="ARBA00001554"/>
    </source>
</evidence>